<accession>A0A381UP03</accession>
<sequence length="37" mass="3996">MTQQLSSAYQLFPYESTVTGTPPPRLLDGGVPKEATD</sequence>
<proteinExistence type="predicted"/>
<dbReference type="EMBL" id="UINC01006820">
    <property type="protein sequence ID" value="SVA29840.1"/>
    <property type="molecule type" value="Genomic_DNA"/>
</dbReference>
<protein>
    <submittedName>
        <fullName evidence="2">Uncharacterized protein</fullName>
    </submittedName>
</protein>
<reference evidence="2" key="1">
    <citation type="submission" date="2018-05" db="EMBL/GenBank/DDBJ databases">
        <authorList>
            <person name="Lanie J.A."/>
            <person name="Ng W.-L."/>
            <person name="Kazmierczak K.M."/>
            <person name="Andrzejewski T.M."/>
            <person name="Davidsen T.M."/>
            <person name="Wayne K.J."/>
            <person name="Tettelin H."/>
            <person name="Glass J.I."/>
            <person name="Rusch D."/>
            <person name="Podicherti R."/>
            <person name="Tsui H.-C.T."/>
            <person name="Winkler M.E."/>
        </authorList>
    </citation>
    <scope>NUCLEOTIDE SEQUENCE</scope>
</reference>
<name>A0A381UP03_9ZZZZ</name>
<organism evidence="2">
    <name type="scientific">marine metagenome</name>
    <dbReference type="NCBI Taxonomy" id="408172"/>
    <lineage>
        <taxon>unclassified sequences</taxon>
        <taxon>metagenomes</taxon>
        <taxon>ecological metagenomes</taxon>
    </lineage>
</organism>
<evidence type="ECO:0000313" key="2">
    <source>
        <dbReference type="EMBL" id="SVA29840.1"/>
    </source>
</evidence>
<gene>
    <name evidence="2" type="ORF">METZ01_LOCUS82694</name>
</gene>
<evidence type="ECO:0000256" key="1">
    <source>
        <dbReference type="SAM" id="MobiDB-lite"/>
    </source>
</evidence>
<dbReference type="AlphaFoldDB" id="A0A381UP03"/>
<feature type="region of interest" description="Disordered" evidence="1">
    <location>
        <begin position="13"/>
        <end position="37"/>
    </location>
</feature>